<feature type="domain" description="F-box protein AT5G49610-like beta-propeller" evidence="1">
    <location>
        <begin position="162"/>
        <end position="423"/>
    </location>
</feature>
<reference evidence="2" key="1">
    <citation type="submission" date="2018-08" db="EMBL/GenBank/DDBJ databases">
        <authorList>
            <person name="Rossello M."/>
        </authorList>
    </citation>
    <scope>NUCLEOTIDE SEQUENCE [LARGE SCALE GENOMIC DNA]</scope>
    <source>
        <strain evidence="2">cv. Chinese Spring</strain>
    </source>
</reference>
<accession>A0A3B6NJM4</accession>
<organism evidence="2">
    <name type="scientific">Triticum aestivum</name>
    <name type="common">Wheat</name>
    <dbReference type="NCBI Taxonomy" id="4565"/>
    <lineage>
        <taxon>Eukaryota</taxon>
        <taxon>Viridiplantae</taxon>
        <taxon>Streptophyta</taxon>
        <taxon>Embryophyta</taxon>
        <taxon>Tracheophyta</taxon>
        <taxon>Spermatophyta</taxon>
        <taxon>Magnoliopsida</taxon>
        <taxon>Liliopsida</taxon>
        <taxon>Poales</taxon>
        <taxon>Poaceae</taxon>
        <taxon>BOP clade</taxon>
        <taxon>Pooideae</taxon>
        <taxon>Triticodae</taxon>
        <taxon>Triticeae</taxon>
        <taxon>Triticinae</taxon>
        <taxon>Triticum</taxon>
    </lineage>
</organism>
<name>A0A3B6NJM4_WHEAT</name>
<dbReference type="InterPro" id="IPR056594">
    <property type="entry name" value="AT5G49610-like_b-prop"/>
</dbReference>
<dbReference type="Proteomes" id="UP000019116">
    <property type="component" value="Chromosome 6A"/>
</dbReference>
<protein>
    <recommendedName>
        <fullName evidence="1">F-box protein AT5G49610-like beta-propeller domain-containing protein</fullName>
    </recommendedName>
</protein>
<evidence type="ECO:0000313" key="2">
    <source>
        <dbReference type="EnsemblPlants" id="TraesCS6A02G010800.1"/>
    </source>
</evidence>
<dbReference type="InterPro" id="IPR036047">
    <property type="entry name" value="F-box-like_dom_sf"/>
</dbReference>
<dbReference type="Pfam" id="PF23635">
    <property type="entry name" value="Beta-prop_AT5G49610-like"/>
    <property type="match status" value="1"/>
</dbReference>
<dbReference type="Gramene" id="TraesCS6A03G0022500.1">
    <property type="protein sequence ID" value="TraesCS6A03G0022500.1.CDS"/>
    <property type="gene ID" value="TraesCS6A03G0022500"/>
</dbReference>
<dbReference type="SUPFAM" id="SSF50965">
    <property type="entry name" value="Galactose oxidase, central domain"/>
    <property type="match status" value="1"/>
</dbReference>
<dbReference type="PANTHER" id="PTHR33207">
    <property type="entry name" value="F-BOX DOMAIN CONTAINING PROTEIN-RELATED"/>
    <property type="match status" value="1"/>
</dbReference>
<dbReference type="Gramene" id="TraesCS6A02G010800.1">
    <property type="protein sequence ID" value="TraesCS6A02G010800.1"/>
    <property type="gene ID" value="TraesCS6A02G010800"/>
</dbReference>
<dbReference type="Gramene" id="TraesROB_scaffold_067619_01G000100.1">
    <property type="protein sequence ID" value="TraesROB_scaffold_067619_01G000100.1"/>
    <property type="gene ID" value="TraesROB_scaffold_067619_01G000100"/>
</dbReference>
<dbReference type="InterPro" id="IPR011043">
    <property type="entry name" value="Gal_Oxase/kelch_b-propeller"/>
</dbReference>
<evidence type="ECO:0000313" key="3">
    <source>
        <dbReference type="Proteomes" id="UP000019116"/>
    </source>
</evidence>
<reference evidence="2" key="2">
    <citation type="submission" date="2018-10" db="UniProtKB">
        <authorList>
            <consortium name="EnsemblPlants"/>
        </authorList>
    </citation>
    <scope>IDENTIFICATION</scope>
</reference>
<sequence>MDAAAEESPRRWPWVVPFVDGETEQPANAVAKVLCDDNLLREIIVRVGFPTTLVRAALVCKRWLRHAADPAFLSRFRKLHPPSLLGYYFSEWLVSSKNLGAPPFHLMLPQPLLQESFGHAPITIHLSSPRFVPMLPQPPELATVIRHLADYRFGVHDDTLLIKHCHNGTIFTQHDKGETELTLGVHRPLCPERGMPIVPPFPCVERNLQWFGAMLSKEGSNGGLSYLYVLGTKDLGKFLVHVYVLQDGVWSPNTSATCQPCLIHWEPKAVLVDNKIYIPARNNDNILVLDLMTSTFSTIQLPQGVSYNYFRTMLSPADDASGVYLIHVNGFELRIWLSKGNSWLLVDTICLNMLDHTLEDDHNANVRISQVENNAEFVFLRMGGCTLYLDVTSKTLRKLHERTENGRHFSDTKPFMMIWPPIFPVLKDDPARDAM</sequence>
<evidence type="ECO:0000259" key="1">
    <source>
        <dbReference type="Pfam" id="PF23635"/>
    </source>
</evidence>
<keyword evidence="3" id="KW-1185">Reference proteome</keyword>
<dbReference type="SUPFAM" id="SSF81383">
    <property type="entry name" value="F-box domain"/>
    <property type="match status" value="1"/>
</dbReference>
<dbReference type="OrthoDB" id="581458at2759"/>
<dbReference type="AlphaFoldDB" id="A0A3B6NJM4"/>
<dbReference type="EnsemblPlants" id="TraesCS6A02G010800.1">
    <property type="protein sequence ID" value="TraesCS6A02G010800.1"/>
    <property type="gene ID" value="TraesCS6A02G010800"/>
</dbReference>
<dbReference type="OMA" id="IPARNND"/>
<proteinExistence type="predicted"/>